<dbReference type="Proteomes" id="UP001445335">
    <property type="component" value="Unassembled WGS sequence"/>
</dbReference>
<dbReference type="InterPro" id="IPR004360">
    <property type="entry name" value="Glyas_Fos-R_dOase_dom"/>
</dbReference>
<dbReference type="PROSITE" id="PS51819">
    <property type="entry name" value="VOC"/>
    <property type="match status" value="1"/>
</dbReference>
<dbReference type="InterPro" id="IPR029068">
    <property type="entry name" value="Glyas_Bleomycin-R_OHBP_Dase"/>
</dbReference>
<keyword evidence="3" id="KW-1185">Reference proteome</keyword>
<dbReference type="PANTHER" id="PTHR39434:SF1">
    <property type="entry name" value="VOC DOMAIN-CONTAINING PROTEIN"/>
    <property type="match status" value="1"/>
</dbReference>
<evidence type="ECO:0000259" key="1">
    <source>
        <dbReference type="PROSITE" id="PS51819"/>
    </source>
</evidence>
<dbReference type="SUPFAM" id="SSF54593">
    <property type="entry name" value="Glyoxalase/Bleomycin resistance protein/Dihydroxybiphenyl dioxygenase"/>
    <property type="match status" value="1"/>
</dbReference>
<accession>A0AAW1RLI8</accession>
<dbReference type="CDD" id="cd08357">
    <property type="entry name" value="VOC_like"/>
    <property type="match status" value="1"/>
</dbReference>
<proteinExistence type="predicted"/>
<dbReference type="InterPro" id="IPR037523">
    <property type="entry name" value="VOC_core"/>
</dbReference>
<evidence type="ECO:0000313" key="3">
    <source>
        <dbReference type="Proteomes" id="UP001445335"/>
    </source>
</evidence>
<feature type="domain" description="VOC" evidence="1">
    <location>
        <begin position="41"/>
        <end position="167"/>
    </location>
</feature>
<name>A0AAW1RLI8_9CHLO</name>
<protein>
    <recommendedName>
        <fullName evidence="1">VOC domain-containing protein</fullName>
    </recommendedName>
</protein>
<organism evidence="2 3">
    <name type="scientific">Elliptochloris bilobata</name>
    <dbReference type="NCBI Taxonomy" id="381761"/>
    <lineage>
        <taxon>Eukaryota</taxon>
        <taxon>Viridiplantae</taxon>
        <taxon>Chlorophyta</taxon>
        <taxon>core chlorophytes</taxon>
        <taxon>Trebouxiophyceae</taxon>
        <taxon>Trebouxiophyceae incertae sedis</taxon>
        <taxon>Elliptochloris clade</taxon>
        <taxon>Elliptochloris</taxon>
    </lineage>
</organism>
<dbReference type="EMBL" id="JALJOU010000031">
    <property type="protein sequence ID" value="KAK9834885.1"/>
    <property type="molecule type" value="Genomic_DNA"/>
</dbReference>
<comment type="caution">
    <text evidence="2">The sequence shown here is derived from an EMBL/GenBank/DDBJ whole genome shotgun (WGS) entry which is preliminary data.</text>
</comment>
<gene>
    <name evidence="2" type="ORF">WJX81_006488</name>
</gene>
<dbReference type="PANTHER" id="PTHR39434">
    <property type="match status" value="1"/>
</dbReference>
<dbReference type="Gene3D" id="3.10.180.10">
    <property type="entry name" value="2,3-Dihydroxybiphenyl 1,2-Dioxygenase, domain 1"/>
    <property type="match status" value="1"/>
</dbReference>
<sequence length="181" mass="19909">MRALDFAARVARAPALHRQTAASRAIPCRASSGAAAETSLQPFHLAFPVRDLDEAREFYGGKLGCPEGRSADTWVDYSLFGHQIVCHHVKGYSAAASRNAVDGDPVPVPHWGLALRVDQFHDLAARVRASGIAFEIEPHLRFKGQPGEQWTMFFTDDSGNALEFKAMTNPDNLFAKYHVDC</sequence>
<evidence type="ECO:0000313" key="2">
    <source>
        <dbReference type="EMBL" id="KAK9834885.1"/>
    </source>
</evidence>
<reference evidence="2 3" key="1">
    <citation type="journal article" date="2024" name="Nat. Commun.">
        <title>Phylogenomics reveals the evolutionary origins of lichenization in chlorophyte algae.</title>
        <authorList>
            <person name="Puginier C."/>
            <person name="Libourel C."/>
            <person name="Otte J."/>
            <person name="Skaloud P."/>
            <person name="Haon M."/>
            <person name="Grisel S."/>
            <person name="Petersen M."/>
            <person name="Berrin J.G."/>
            <person name="Delaux P.M."/>
            <person name="Dal Grande F."/>
            <person name="Keller J."/>
        </authorList>
    </citation>
    <scope>NUCLEOTIDE SEQUENCE [LARGE SCALE GENOMIC DNA]</scope>
    <source>
        <strain evidence="2 3">SAG 245.80</strain>
    </source>
</reference>
<dbReference type="AlphaFoldDB" id="A0AAW1RLI8"/>
<dbReference type="Pfam" id="PF00903">
    <property type="entry name" value="Glyoxalase"/>
    <property type="match status" value="1"/>
</dbReference>